<dbReference type="EC" id="2.1.1.199" evidence="6"/>
<accession>A0A0G0JHL9</accession>
<dbReference type="Pfam" id="PF01795">
    <property type="entry name" value="Methyltransf_5"/>
    <property type="match status" value="1"/>
</dbReference>
<reference evidence="8 9" key="1">
    <citation type="journal article" date="2015" name="Nature">
        <title>rRNA introns, odd ribosomes, and small enigmatic genomes across a large radiation of phyla.</title>
        <authorList>
            <person name="Brown C.T."/>
            <person name="Hug L.A."/>
            <person name="Thomas B.C."/>
            <person name="Sharon I."/>
            <person name="Castelle C.J."/>
            <person name="Singh A."/>
            <person name="Wilkins M.J."/>
            <person name="Williams K.H."/>
            <person name="Banfield J.F."/>
        </authorList>
    </citation>
    <scope>NUCLEOTIDE SEQUENCE [LARGE SCALE GENOMIC DNA]</scope>
</reference>
<dbReference type="Gene3D" id="1.10.150.170">
    <property type="entry name" value="Putative methyltransferase TM0872, insert domain"/>
    <property type="match status" value="1"/>
</dbReference>
<evidence type="ECO:0000313" key="9">
    <source>
        <dbReference type="Proteomes" id="UP000034235"/>
    </source>
</evidence>
<evidence type="ECO:0000256" key="7">
    <source>
        <dbReference type="SAM" id="MobiDB-lite"/>
    </source>
</evidence>
<comment type="similarity">
    <text evidence="1 6">Belongs to the methyltransferase superfamily. RsmH family.</text>
</comment>
<feature type="region of interest" description="Disordered" evidence="7">
    <location>
        <begin position="276"/>
        <end position="295"/>
    </location>
</feature>
<comment type="function">
    <text evidence="6">Specifically methylates the N4 position of cytidine in position 1402 (C1402) of 16S rRNA.</text>
</comment>
<dbReference type="SUPFAM" id="SSF81799">
    <property type="entry name" value="Putative methyltransferase TM0872, insert domain"/>
    <property type="match status" value="1"/>
</dbReference>
<evidence type="ECO:0000313" key="8">
    <source>
        <dbReference type="EMBL" id="KKQ67163.1"/>
    </source>
</evidence>
<evidence type="ECO:0000256" key="1">
    <source>
        <dbReference type="ARBA" id="ARBA00010396"/>
    </source>
</evidence>
<dbReference type="CDD" id="cd02440">
    <property type="entry name" value="AdoMet_MTases"/>
    <property type="match status" value="1"/>
</dbReference>
<feature type="binding site" evidence="6">
    <location>
        <begin position="33"/>
        <end position="35"/>
    </location>
    <ligand>
        <name>S-adenosyl-L-methionine</name>
        <dbReference type="ChEBI" id="CHEBI:59789"/>
    </ligand>
</feature>
<dbReference type="PATRIC" id="fig|1618422.5.peg.93"/>
<comment type="catalytic activity">
    <reaction evidence="6">
        <text>cytidine(1402) in 16S rRNA + S-adenosyl-L-methionine = N(4)-methylcytidine(1402) in 16S rRNA + S-adenosyl-L-homocysteine + H(+)</text>
        <dbReference type="Rhea" id="RHEA:42928"/>
        <dbReference type="Rhea" id="RHEA-COMP:10286"/>
        <dbReference type="Rhea" id="RHEA-COMP:10287"/>
        <dbReference type="ChEBI" id="CHEBI:15378"/>
        <dbReference type="ChEBI" id="CHEBI:57856"/>
        <dbReference type="ChEBI" id="CHEBI:59789"/>
        <dbReference type="ChEBI" id="CHEBI:74506"/>
        <dbReference type="ChEBI" id="CHEBI:82748"/>
        <dbReference type="EC" id="2.1.1.199"/>
    </reaction>
</comment>
<name>A0A0G0JHL9_9BACT</name>
<dbReference type="Gene3D" id="3.40.50.150">
    <property type="entry name" value="Vaccinia Virus protein VP39"/>
    <property type="match status" value="1"/>
</dbReference>
<feature type="binding site" evidence="6">
    <location>
        <position position="102"/>
    </location>
    <ligand>
        <name>S-adenosyl-L-methionine</name>
        <dbReference type="ChEBI" id="CHEBI:59789"/>
    </ligand>
</feature>
<feature type="binding site" evidence="6">
    <location>
        <position position="80"/>
    </location>
    <ligand>
        <name>S-adenosyl-L-methionine</name>
        <dbReference type="ChEBI" id="CHEBI:59789"/>
    </ligand>
</feature>
<evidence type="ECO:0000256" key="4">
    <source>
        <dbReference type="ARBA" id="ARBA00022679"/>
    </source>
</evidence>
<keyword evidence="4 6" id="KW-0808">Transferase</keyword>
<dbReference type="InterPro" id="IPR023397">
    <property type="entry name" value="SAM-dep_MeTrfase_MraW_recog"/>
</dbReference>
<gene>
    <name evidence="6" type="primary">rsmH</name>
    <name evidence="8" type="ORF">US86_C0001G0090</name>
</gene>
<evidence type="ECO:0000256" key="3">
    <source>
        <dbReference type="ARBA" id="ARBA00022603"/>
    </source>
</evidence>
<keyword evidence="3 6" id="KW-0489">Methyltransferase</keyword>
<comment type="caution">
    <text evidence="8">The sequence shown here is derived from an EMBL/GenBank/DDBJ whole genome shotgun (WGS) entry which is preliminary data.</text>
</comment>
<feature type="binding site" evidence="6">
    <location>
        <position position="50"/>
    </location>
    <ligand>
        <name>S-adenosyl-L-methionine</name>
        <dbReference type="ChEBI" id="CHEBI:59789"/>
    </ligand>
</feature>
<dbReference type="HAMAP" id="MF_01007">
    <property type="entry name" value="16SrRNA_methyltr_H"/>
    <property type="match status" value="1"/>
</dbReference>
<dbReference type="GO" id="GO:0005737">
    <property type="term" value="C:cytoplasm"/>
    <property type="evidence" value="ECO:0007669"/>
    <property type="project" value="UniProtKB-SubCell"/>
</dbReference>
<evidence type="ECO:0000256" key="5">
    <source>
        <dbReference type="ARBA" id="ARBA00022691"/>
    </source>
</evidence>
<dbReference type="PANTHER" id="PTHR11265:SF0">
    <property type="entry name" value="12S RRNA N4-METHYLCYTIDINE METHYLTRANSFERASE"/>
    <property type="match status" value="1"/>
</dbReference>
<dbReference type="PIRSF" id="PIRSF004486">
    <property type="entry name" value="MraW"/>
    <property type="match status" value="1"/>
</dbReference>
<evidence type="ECO:0000256" key="2">
    <source>
        <dbReference type="ARBA" id="ARBA00022552"/>
    </source>
</evidence>
<comment type="subcellular location">
    <subcellularLocation>
        <location evidence="6">Cytoplasm</location>
    </subcellularLocation>
</comment>
<keyword evidence="5 6" id="KW-0949">S-adenosyl-L-methionine</keyword>
<organism evidence="8 9">
    <name type="scientific">Candidatus Daviesbacteria bacterium GW2011_GWA2_38_24</name>
    <dbReference type="NCBI Taxonomy" id="1618422"/>
    <lineage>
        <taxon>Bacteria</taxon>
        <taxon>Candidatus Daviesiibacteriota</taxon>
    </lineage>
</organism>
<dbReference type="InterPro" id="IPR029063">
    <property type="entry name" value="SAM-dependent_MTases_sf"/>
</dbReference>
<protein>
    <recommendedName>
        <fullName evidence="6">Ribosomal RNA small subunit methyltransferase H</fullName>
        <ecNumber evidence="6">2.1.1.199</ecNumber>
    </recommendedName>
    <alternativeName>
        <fullName evidence="6">16S rRNA m(4)C1402 methyltransferase</fullName>
    </alternativeName>
    <alternativeName>
        <fullName evidence="6">rRNA (cytosine-N(4)-)-methyltransferase RsmH</fullName>
    </alternativeName>
</protein>
<keyword evidence="6" id="KW-0963">Cytoplasm</keyword>
<dbReference type="SUPFAM" id="SSF53335">
    <property type="entry name" value="S-adenosyl-L-methionine-dependent methyltransferases"/>
    <property type="match status" value="1"/>
</dbReference>
<feature type="binding site" evidence="6">
    <location>
        <position position="109"/>
    </location>
    <ligand>
        <name>S-adenosyl-L-methionine</name>
        <dbReference type="ChEBI" id="CHEBI:59789"/>
    </ligand>
</feature>
<keyword evidence="2 6" id="KW-0698">rRNA processing</keyword>
<sequence>MDGYHKSVLLKEVIENLSVLRNSWYIDATLGDGGYSLEILKKGGKVVGIDADPEALERTRERLKKEGINKEDYILVEGNFSRLDEIIGELRWFGEFRGIVFDLGVSSLQLEKAEKGFSFLREGPLDMRMSPDLSVKAADLINGLNRGELEKLFWVYGEFRDKRVVDAIIEYRSRKPIQTTLELAGIIERAVGGRKKGDTHPATTIFQALRIAVNDELNSLKEGLEGAFERLTIGGRIAVVSFHSLEDRIVKNFFKDLEEKGEGEVLTKKPITPIEEEIRQNPRSRSAKLRILEKR</sequence>
<dbReference type="AlphaFoldDB" id="A0A0G0JHL9"/>
<dbReference type="PANTHER" id="PTHR11265">
    <property type="entry name" value="S-ADENOSYL-METHYLTRANSFERASE MRAW"/>
    <property type="match status" value="1"/>
</dbReference>
<dbReference type="Proteomes" id="UP000034235">
    <property type="component" value="Unassembled WGS sequence"/>
</dbReference>
<dbReference type="InterPro" id="IPR002903">
    <property type="entry name" value="RsmH"/>
</dbReference>
<proteinExistence type="inferred from homology"/>
<evidence type="ECO:0000256" key="6">
    <source>
        <dbReference type="HAMAP-Rule" id="MF_01007"/>
    </source>
</evidence>
<dbReference type="GO" id="GO:0070475">
    <property type="term" value="P:rRNA base methylation"/>
    <property type="evidence" value="ECO:0007669"/>
    <property type="project" value="UniProtKB-UniRule"/>
</dbReference>
<dbReference type="NCBIfam" id="TIGR00006">
    <property type="entry name" value="16S rRNA (cytosine(1402)-N(4))-methyltransferase RsmH"/>
    <property type="match status" value="1"/>
</dbReference>
<dbReference type="GO" id="GO:0071424">
    <property type="term" value="F:rRNA (cytosine-N4-)-methyltransferase activity"/>
    <property type="evidence" value="ECO:0007669"/>
    <property type="project" value="UniProtKB-UniRule"/>
</dbReference>
<dbReference type="EMBL" id="LBUP01000001">
    <property type="protein sequence ID" value="KKQ67163.1"/>
    <property type="molecule type" value="Genomic_DNA"/>
</dbReference>